<sequence>MAASYLSKLNPVPAFAEYTGPYKVGTVDVEIPVDELDSPAPAPEGTNIETVHFRIFYPAHPESKGKKITWLPAPQRHTLSAYVQFLGAGPLLAEAVSFLPRHLHYTTIPAIKNAPLLEPNTPNKRWPTAIFSHGLGGNRNAYSQVTGALASHGVVVICPEHRDGSAVASFVRIPSEQNRYFMKDRQRQILYKRIPHDATDEVHDARNAQLRIRLWEMGLIHDAVLAIDQGLKKINLNTSTPSLDQFAGRMNVHQPGSIIFAGHSFGATTAVQFLKSVYYARLPEVANMTRPLYKPSPDSSICRQVTPENVTMLLDMWCFPLLAKCTKTLFDLPLPVYADDASAPGGNGLVAIESDAFYKWKEHLHATARILSPDPSAAVVETKAFERPSGIKLSEPNFFYVHNSAHLNQSDFGVLFPWLTKKVFGSAEPERVLRLNLRAMLQALRINNVPIGRTWVGDLIDGSPEGKLSAAENKGQNDGTHDDKAIFDRNGNSGVEAWSWIDIVGLGDKLGDFGVTNKTDVETQEPEMAGEIEPQMSEGEAVKTVVSAST</sequence>
<keyword evidence="3 4" id="KW-0443">Lipid metabolism</keyword>
<dbReference type="EC" id="3.1.1.47" evidence="4"/>
<dbReference type="EMBL" id="JAGPXC010000003">
    <property type="protein sequence ID" value="KAH6655155.1"/>
    <property type="molecule type" value="Genomic_DNA"/>
</dbReference>
<proteinExistence type="inferred from homology"/>
<dbReference type="Pfam" id="PF03403">
    <property type="entry name" value="PAF-AH_p_II"/>
    <property type="match status" value="1"/>
</dbReference>
<dbReference type="GO" id="GO:0003847">
    <property type="term" value="F:1-alkyl-2-acetylglycerophosphocholine esterase activity"/>
    <property type="evidence" value="ECO:0007669"/>
    <property type="project" value="UniProtKB-UniRule"/>
</dbReference>
<dbReference type="Proteomes" id="UP000758603">
    <property type="component" value="Unassembled WGS sequence"/>
</dbReference>
<name>A0A9P8UN12_9PEZI</name>
<organism evidence="5 6">
    <name type="scientific">Truncatella angustata</name>
    <dbReference type="NCBI Taxonomy" id="152316"/>
    <lineage>
        <taxon>Eukaryota</taxon>
        <taxon>Fungi</taxon>
        <taxon>Dikarya</taxon>
        <taxon>Ascomycota</taxon>
        <taxon>Pezizomycotina</taxon>
        <taxon>Sordariomycetes</taxon>
        <taxon>Xylariomycetidae</taxon>
        <taxon>Amphisphaeriales</taxon>
        <taxon>Sporocadaceae</taxon>
        <taxon>Truncatella</taxon>
    </lineage>
</organism>
<dbReference type="Gene3D" id="3.40.50.1820">
    <property type="entry name" value="alpha/beta hydrolase"/>
    <property type="match status" value="1"/>
</dbReference>
<accession>A0A9P8UN12</accession>
<dbReference type="GeneID" id="70126654"/>
<gene>
    <name evidence="5" type="ORF">BKA67DRAFT_515880</name>
</gene>
<keyword evidence="6" id="KW-1185">Reference proteome</keyword>
<dbReference type="AlphaFoldDB" id="A0A9P8UN12"/>
<comment type="catalytic activity">
    <reaction evidence="4">
        <text>a 1-O-alkyl-2-acetyl-sn-glycero-3-phosphocholine + H2O = a 1-O-alkyl-sn-glycero-3-phosphocholine + acetate + H(+)</text>
        <dbReference type="Rhea" id="RHEA:17777"/>
        <dbReference type="ChEBI" id="CHEBI:15377"/>
        <dbReference type="ChEBI" id="CHEBI:15378"/>
        <dbReference type="ChEBI" id="CHEBI:30089"/>
        <dbReference type="ChEBI" id="CHEBI:30909"/>
        <dbReference type="ChEBI" id="CHEBI:36707"/>
        <dbReference type="EC" id="3.1.1.47"/>
    </reaction>
</comment>
<comment type="similarity">
    <text evidence="4">Belongs to the serine esterase family.</text>
</comment>
<dbReference type="RefSeq" id="XP_045959420.1">
    <property type="nucleotide sequence ID" value="XM_046097762.1"/>
</dbReference>
<dbReference type="PANTHER" id="PTHR10272">
    <property type="entry name" value="PLATELET-ACTIVATING FACTOR ACETYLHYDROLASE"/>
    <property type="match status" value="1"/>
</dbReference>
<comment type="caution">
    <text evidence="5">The sequence shown here is derived from an EMBL/GenBank/DDBJ whole genome shotgun (WGS) entry which is preliminary data.</text>
</comment>
<dbReference type="InterPro" id="IPR016715">
    <property type="entry name" value="PAF_acetylhydro_eukaryote"/>
</dbReference>
<keyword evidence="1 4" id="KW-0378">Hydrolase</keyword>
<reference evidence="5" key="1">
    <citation type="journal article" date="2021" name="Nat. Commun.">
        <title>Genetic determinants of endophytism in the Arabidopsis root mycobiome.</title>
        <authorList>
            <person name="Mesny F."/>
            <person name="Miyauchi S."/>
            <person name="Thiergart T."/>
            <person name="Pickel B."/>
            <person name="Atanasova L."/>
            <person name="Karlsson M."/>
            <person name="Huettel B."/>
            <person name="Barry K.W."/>
            <person name="Haridas S."/>
            <person name="Chen C."/>
            <person name="Bauer D."/>
            <person name="Andreopoulos W."/>
            <person name="Pangilinan J."/>
            <person name="LaButti K."/>
            <person name="Riley R."/>
            <person name="Lipzen A."/>
            <person name="Clum A."/>
            <person name="Drula E."/>
            <person name="Henrissat B."/>
            <person name="Kohler A."/>
            <person name="Grigoriev I.V."/>
            <person name="Martin F.M."/>
            <person name="Hacquard S."/>
        </authorList>
    </citation>
    <scope>NUCLEOTIDE SEQUENCE</scope>
    <source>
        <strain evidence="5">MPI-SDFR-AT-0073</strain>
    </source>
</reference>
<dbReference type="InterPro" id="IPR029058">
    <property type="entry name" value="AB_hydrolase_fold"/>
</dbReference>
<dbReference type="GO" id="GO:0016042">
    <property type="term" value="P:lipid catabolic process"/>
    <property type="evidence" value="ECO:0007669"/>
    <property type="project" value="UniProtKB-KW"/>
</dbReference>
<dbReference type="PIRSF" id="PIRSF018169">
    <property type="entry name" value="PAF_acetylhydrolase"/>
    <property type="match status" value="1"/>
</dbReference>
<keyword evidence="2 4" id="KW-0442">Lipid degradation</keyword>
<dbReference type="OrthoDB" id="2363873at2759"/>
<evidence type="ECO:0000256" key="2">
    <source>
        <dbReference type="ARBA" id="ARBA00022963"/>
    </source>
</evidence>
<protein>
    <recommendedName>
        <fullName evidence="4">Putative phospholipase</fullName>
        <ecNumber evidence="4">3.1.1.47</ecNumber>
    </recommendedName>
</protein>
<evidence type="ECO:0000256" key="1">
    <source>
        <dbReference type="ARBA" id="ARBA00022801"/>
    </source>
</evidence>
<evidence type="ECO:0000256" key="4">
    <source>
        <dbReference type="PIRNR" id="PIRNR018169"/>
    </source>
</evidence>
<dbReference type="SUPFAM" id="SSF53474">
    <property type="entry name" value="alpha/beta-Hydrolases"/>
    <property type="match status" value="1"/>
</dbReference>
<evidence type="ECO:0000313" key="5">
    <source>
        <dbReference type="EMBL" id="KAH6655155.1"/>
    </source>
</evidence>
<evidence type="ECO:0000313" key="6">
    <source>
        <dbReference type="Proteomes" id="UP000758603"/>
    </source>
</evidence>
<dbReference type="PANTHER" id="PTHR10272:SF7">
    <property type="entry name" value="PHOSPHOLIPASE-RELATED"/>
    <property type="match status" value="1"/>
</dbReference>
<evidence type="ECO:0000256" key="3">
    <source>
        <dbReference type="ARBA" id="ARBA00023098"/>
    </source>
</evidence>